<feature type="transmembrane region" description="Helical" evidence="2">
    <location>
        <begin position="38"/>
        <end position="59"/>
    </location>
</feature>
<evidence type="ECO:0000259" key="3">
    <source>
        <dbReference type="Pfam" id="PF13400"/>
    </source>
</evidence>
<organism evidence="4 5">
    <name type="scientific">Streptomyces alkaliphilus</name>
    <dbReference type="NCBI Taxonomy" id="1472722"/>
    <lineage>
        <taxon>Bacteria</taxon>
        <taxon>Bacillati</taxon>
        <taxon>Actinomycetota</taxon>
        <taxon>Actinomycetes</taxon>
        <taxon>Kitasatosporales</taxon>
        <taxon>Streptomycetaceae</taxon>
        <taxon>Streptomyces</taxon>
    </lineage>
</organism>
<evidence type="ECO:0000313" key="5">
    <source>
        <dbReference type="Proteomes" id="UP000538929"/>
    </source>
</evidence>
<evidence type="ECO:0000256" key="1">
    <source>
        <dbReference type="SAM" id="MobiDB-lite"/>
    </source>
</evidence>
<dbReference type="Proteomes" id="UP000538929">
    <property type="component" value="Unassembled WGS sequence"/>
</dbReference>
<evidence type="ECO:0000313" key="4">
    <source>
        <dbReference type="EMBL" id="MBB0244746.1"/>
    </source>
</evidence>
<protein>
    <recommendedName>
        <fullName evidence="3">Putative Flp pilus-assembly TadG-like N-terminal domain-containing protein</fullName>
    </recommendedName>
</protein>
<reference evidence="5" key="1">
    <citation type="submission" date="2019-10" db="EMBL/GenBank/DDBJ databases">
        <title>Streptomyces sp. nov., a novel actinobacterium isolated from alkaline environment.</title>
        <authorList>
            <person name="Golinska P."/>
        </authorList>
    </citation>
    <scope>NUCLEOTIDE SEQUENCE [LARGE SCALE GENOMIC DNA]</scope>
    <source>
        <strain evidence="5">DSM 42118</strain>
    </source>
</reference>
<feature type="region of interest" description="Disordered" evidence="1">
    <location>
        <begin position="1"/>
        <end position="33"/>
    </location>
</feature>
<gene>
    <name evidence="4" type="ORF">FNQ90_11685</name>
</gene>
<dbReference type="EMBL" id="VKHT01000306">
    <property type="protein sequence ID" value="MBB0244746.1"/>
    <property type="molecule type" value="Genomic_DNA"/>
</dbReference>
<keyword evidence="2" id="KW-0472">Membrane</keyword>
<dbReference type="Pfam" id="PF13400">
    <property type="entry name" value="Tad"/>
    <property type="match status" value="1"/>
</dbReference>
<keyword evidence="2" id="KW-1133">Transmembrane helix</keyword>
<comment type="caution">
    <text evidence="4">The sequence shown here is derived from an EMBL/GenBank/DDBJ whole genome shotgun (WGS) entry which is preliminary data.</text>
</comment>
<dbReference type="AlphaFoldDB" id="A0A7W3TDC2"/>
<keyword evidence="2" id="KW-0812">Transmembrane</keyword>
<feature type="compositionally biased region" description="Basic and acidic residues" evidence="1">
    <location>
        <begin position="8"/>
        <end position="20"/>
    </location>
</feature>
<accession>A0A7W3TDC2</accession>
<keyword evidence="5" id="KW-1185">Reference proteome</keyword>
<dbReference type="InterPro" id="IPR028087">
    <property type="entry name" value="Tad_N"/>
</dbReference>
<feature type="domain" description="Putative Flp pilus-assembly TadG-like N-terminal" evidence="3">
    <location>
        <begin position="38"/>
        <end position="85"/>
    </location>
</feature>
<name>A0A7W3TDC2_9ACTN</name>
<sequence>MSIRRRHARDDAPTLHREGAPDTTGSDRAARGDRADRGSGAIIAVFFAVVVLGLAAFIVDGGMAIAQRERAMDIAEQAARYAAQDLDEETLRAGGTVGINFDNCPARVAEFVGEVSLSSASVTGHDCTAYPPDEVGVEIVVTYRPVFAGVLFNTLTARGSATARADTGTPPTP</sequence>
<evidence type="ECO:0000256" key="2">
    <source>
        <dbReference type="SAM" id="Phobius"/>
    </source>
</evidence>
<dbReference type="RefSeq" id="WP_182606323.1">
    <property type="nucleotide sequence ID" value="NZ_VKHT01000306.1"/>
</dbReference>
<proteinExistence type="predicted"/>